<sequence>MLRLNKSDEEVLAILKEAFFTKKLKPLYSDDHLRFFILRALLYVSIISLATKVGLSLYGKVLSDSDTTFLMTPITIFSSVLFLHINNKSKTFSVIIMMLTWIFLQISLYA</sequence>
<keyword evidence="1" id="KW-1133">Transmembrane helix</keyword>
<dbReference type="Proteomes" id="UP001569154">
    <property type="component" value="Unassembled WGS sequence"/>
</dbReference>
<accession>A0ABV4LA49</accession>
<proteinExistence type="predicted"/>
<organism evidence="2 3">
    <name type="scientific">Enterovibrio norvegicus</name>
    <dbReference type="NCBI Taxonomy" id="188144"/>
    <lineage>
        <taxon>Bacteria</taxon>
        <taxon>Pseudomonadati</taxon>
        <taxon>Pseudomonadota</taxon>
        <taxon>Gammaproteobacteria</taxon>
        <taxon>Vibrionales</taxon>
        <taxon>Vibrionaceae</taxon>
        <taxon>Enterovibrio</taxon>
    </lineage>
</organism>
<dbReference type="RefSeq" id="WP_017012726.1">
    <property type="nucleotide sequence ID" value="NZ_AJYG02000064.1"/>
</dbReference>
<comment type="caution">
    <text evidence="2">The sequence shown here is derived from an EMBL/GenBank/DDBJ whole genome shotgun (WGS) entry which is preliminary data.</text>
</comment>
<feature type="transmembrane region" description="Helical" evidence="1">
    <location>
        <begin position="36"/>
        <end position="55"/>
    </location>
</feature>
<name>A0ABV4LA49_9GAMM</name>
<keyword evidence="1" id="KW-0812">Transmembrane</keyword>
<feature type="transmembrane region" description="Helical" evidence="1">
    <location>
        <begin position="91"/>
        <end position="109"/>
    </location>
</feature>
<dbReference type="EMBL" id="JBGONM010000079">
    <property type="protein sequence ID" value="MEZ8083769.1"/>
    <property type="molecule type" value="Genomic_DNA"/>
</dbReference>
<protein>
    <submittedName>
        <fullName evidence="2">Uncharacterized protein</fullName>
    </submittedName>
</protein>
<evidence type="ECO:0000313" key="2">
    <source>
        <dbReference type="EMBL" id="MEZ8083769.1"/>
    </source>
</evidence>
<keyword evidence="1" id="KW-0472">Membrane</keyword>
<keyword evidence="3" id="KW-1185">Reference proteome</keyword>
<evidence type="ECO:0000313" key="3">
    <source>
        <dbReference type="Proteomes" id="UP001569154"/>
    </source>
</evidence>
<evidence type="ECO:0000256" key="1">
    <source>
        <dbReference type="SAM" id="Phobius"/>
    </source>
</evidence>
<feature type="transmembrane region" description="Helical" evidence="1">
    <location>
        <begin position="67"/>
        <end position="85"/>
    </location>
</feature>
<reference evidence="2 3" key="1">
    <citation type="submission" date="2024-06" db="EMBL/GenBank/DDBJ databases">
        <authorList>
            <person name="Steensen K."/>
            <person name="Seneca J."/>
            <person name="Bartlau N."/>
            <person name="Yu A.X."/>
            <person name="Polz M.F."/>
        </authorList>
    </citation>
    <scope>NUCLEOTIDE SEQUENCE [LARGE SCALE GENOMIC DNA]</scope>
    <source>
        <strain evidence="2 3">1F260</strain>
    </source>
</reference>
<gene>
    <name evidence="2" type="ORF">ACED35_21870</name>
</gene>